<reference evidence="2 3" key="1">
    <citation type="journal article" date="2015" name="PLoS Pathog.">
        <title>Leptomonas seymouri: Adaptations to the Dixenous Life Cycle Analyzed by Genome Sequencing, Transcriptome Profiling and Co-infection with Leishmania donovani.</title>
        <authorList>
            <person name="Kraeva N."/>
            <person name="Butenko A."/>
            <person name="Hlavacova J."/>
            <person name="Kostygov A."/>
            <person name="Myskova J."/>
            <person name="Grybchuk D."/>
            <person name="Lestinova T."/>
            <person name="Votypka J."/>
            <person name="Volf P."/>
            <person name="Opperdoes F."/>
            <person name="Flegontov P."/>
            <person name="Lukes J."/>
            <person name="Yurchenko V."/>
        </authorList>
    </citation>
    <scope>NUCLEOTIDE SEQUENCE [LARGE SCALE GENOMIC DNA]</scope>
    <source>
        <strain evidence="2 3">ATCC 30220</strain>
    </source>
</reference>
<accession>A0A0N1IHM1</accession>
<feature type="compositionally biased region" description="Low complexity" evidence="1">
    <location>
        <begin position="1"/>
        <end position="12"/>
    </location>
</feature>
<name>A0A0N1IHM1_LEPSE</name>
<gene>
    <name evidence="2" type="ORF">ABL78_7024</name>
</gene>
<protein>
    <submittedName>
        <fullName evidence="2">Uncharacterized protein</fullName>
    </submittedName>
</protein>
<keyword evidence="3" id="KW-1185">Reference proteome</keyword>
<dbReference type="AlphaFoldDB" id="A0A0N1IHM1"/>
<dbReference type="OrthoDB" id="10677633at2759"/>
<evidence type="ECO:0000313" key="2">
    <source>
        <dbReference type="EMBL" id="KPI83924.1"/>
    </source>
</evidence>
<dbReference type="VEuPathDB" id="TriTrypDB:Lsey_0308_0010"/>
<organism evidence="2 3">
    <name type="scientific">Leptomonas seymouri</name>
    <dbReference type="NCBI Taxonomy" id="5684"/>
    <lineage>
        <taxon>Eukaryota</taxon>
        <taxon>Discoba</taxon>
        <taxon>Euglenozoa</taxon>
        <taxon>Kinetoplastea</taxon>
        <taxon>Metakinetoplastina</taxon>
        <taxon>Trypanosomatida</taxon>
        <taxon>Trypanosomatidae</taxon>
        <taxon>Leishmaniinae</taxon>
        <taxon>Leptomonas</taxon>
    </lineage>
</organism>
<evidence type="ECO:0000256" key="1">
    <source>
        <dbReference type="SAM" id="MobiDB-lite"/>
    </source>
</evidence>
<dbReference type="Proteomes" id="UP000038009">
    <property type="component" value="Unassembled WGS sequence"/>
</dbReference>
<proteinExistence type="predicted"/>
<dbReference type="EMBL" id="LJSK01000308">
    <property type="protein sequence ID" value="KPI83924.1"/>
    <property type="molecule type" value="Genomic_DNA"/>
</dbReference>
<feature type="region of interest" description="Disordered" evidence="1">
    <location>
        <begin position="1"/>
        <end position="26"/>
    </location>
</feature>
<comment type="caution">
    <text evidence="2">The sequence shown here is derived from an EMBL/GenBank/DDBJ whole genome shotgun (WGS) entry which is preliminary data.</text>
</comment>
<evidence type="ECO:0000313" key="3">
    <source>
        <dbReference type="Proteomes" id="UP000038009"/>
    </source>
</evidence>
<sequence length="302" mass="30287">MSSPVDLALPAYAPVPPPPISGSGSRPFQRVTVVSAEPGARGGLTVTTGPTLGGPSPSWFSVSESAEGLGTPVQSLQLSAPYSPSLEVTVQPPPMPPIGGGGPSLGSLTGGALETTFPFQPLSGRNTLKALKSAHATAAQRKLSSGPAFTFSASPLTLGRVGSEGSGMAAVLHRSNKKESSLVRSDSLPLGSNGVAAAAVDAVSPSPPHSCCVANRGPSSSLSSSVSPPSKTKVAAAACTRASTGIAHLYQDQQPALPQRIHQTPLAFFVDCVPSPTNVALMPHAAGFSESGYGVLSSSFSL</sequence>